<dbReference type="AlphaFoldDB" id="A0AA42LT31"/>
<protein>
    <submittedName>
        <fullName evidence="1">Uncharacterized protein</fullName>
    </submittedName>
</protein>
<sequence length="147" mass="16504">MSDKHSGEDIDERVTANGELVVERELAPASYKMWDVQFPTWEPNSLHWVAPSNIIIYSDGNWFLYAQSISNQRRTGGFLDTGDDRTWLVATEFLNAQGSVVHAQEYVLRSLGYKHSEDNVKSSGNDSRLAAVVAQIVAANFTRTIRV</sequence>
<evidence type="ECO:0000313" key="2">
    <source>
        <dbReference type="Proteomes" id="UP001161094"/>
    </source>
</evidence>
<comment type="caution">
    <text evidence="1">The sequence shown here is derived from an EMBL/GenBank/DDBJ whole genome shotgun (WGS) entry which is preliminary data.</text>
</comment>
<name>A0AA42LT31_9BURK</name>
<accession>A0AA42LT31</accession>
<evidence type="ECO:0000313" key="1">
    <source>
        <dbReference type="EMBL" id="MDH0738958.1"/>
    </source>
</evidence>
<organism evidence="1 2">
    <name type="scientific">Achromobacter spanius</name>
    <dbReference type="NCBI Taxonomy" id="217203"/>
    <lineage>
        <taxon>Bacteria</taxon>
        <taxon>Pseudomonadati</taxon>
        <taxon>Pseudomonadota</taxon>
        <taxon>Betaproteobacteria</taxon>
        <taxon>Burkholderiales</taxon>
        <taxon>Alcaligenaceae</taxon>
        <taxon>Achromobacter</taxon>
    </lineage>
</organism>
<proteinExistence type="predicted"/>
<gene>
    <name evidence="1" type="ORF">N5D93_24305</name>
</gene>
<dbReference type="EMBL" id="JAOCDZ010000020">
    <property type="protein sequence ID" value="MDH0738958.1"/>
    <property type="molecule type" value="Genomic_DNA"/>
</dbReference>
<reference evidence="1" key="1">
    <citation type="submission" date="2022-09" db="EMBL/GenBank/DDBJ databases">
        <title>Intensive care unit water sources are persistently colonized with multi-drug resistant bacteria and are the site of extensive horizontal gene transfer of antibiotic resistance genes.</title>
        <authorList>
            <person name="Diorio-Toth L."/>
        </authorList>
    </citation>
    <scope>NUCLEOTIDE SEQUENCE</scope>
    <source>
        <strain evidence="1">GD03843</strain>
    </source>
</reference>
<dbReference type="RefSeq" id="WP_279996791.1">
    <property type="nucleotide sequence ID" value="NZ_JAOCDZ010000020.1"/>
</dbReference>
<dbReference type="Proteomes" id="UP001161094">
    <property type="component" value="Unassembled WGS sequence"/>
</dbReference>